<name>A0ABN7T5N3_OIKDI</name>
<dbReference type="EMBL" id="OU015567">
    <property type="protein sequence ID" value="CAG5110994.1"/>
    <property type="molecule type" value="Genomic_DNA"/>
</dbReference>
<keyword evidence="1" id="KW-0472">Membrane</keyword>
<feature type="transmembrane region" description="Helical" evidence="1">
    <location>
        <begin position="12"/>
        <end position="30"/>
    </location>
</feature>
<keyword evidence="3" id="KW-1185">Reference proteome</keyword>
<evidence type="ECO:0000313" key="3">
    <source>
        <dbReference type="Proteomes" id="UP001158576"/>
    </source>
</evidence>
<protein>
    <submittedName>
        <fullName evidence="2">Oidioi.mRNA.OKI2018_I69.chr2.g5335.t1.cds</fullName>
    </submittedName>
</protein>
<proteinExistence type="predicted"/>
<gene>
    <name evidence="2" type="ORF">OKIOD_LOCUS14100</name>
</gene>
<evidence type="ECO:0000256" key="1">
    <source>
        <dbReference type="SAM" id="Phobius"/>
    </source>
</evidence>
<accession>A0ABN7T5N3</accession>
<dbReference type="Proteomes" id="UP001158576">
    <property type="component" value="Chromosome 2"/>
</dbReference>
<sequence>MNLFSKETGIRLAVVNVLLFCVLLFTLYYAEEHNIIDLLSDSSPNKLTDEELSQMKKHSELENLRNILLLGELTYDLEDEMCKGNVFFIKNDSIESSIHETNDNLLNGEMVFVHNPVDKIGDNEYLIRQYDQRMPDNAGEPFLSFPDASREYFEGTIFTGKIVKTKNEPVFCFETSKDKSKILPGQIIRSTLANLQIAIYYDQYHLPIYLPYHLKFQRLVDFNGEFIDINPYEFTSTEKESIFHREDTLMMNYNRNEVQSKPTIRLISRNKAYTTRPFCEDEVISLQEKEANNTNDLTSFLNKDLYVGLTDKWTDEYQLSKIRYAGS</sequence>
<keyword evidence="1" id="KW-0812">Transmembrane</keyword>
<organism evidence="2 3">
    <name type="scientific">Oikopleura dioica</name>
    <name type="common">Tunicate</name>
    <dbReference type="NCBI Taxonomy" id="34765"/>
    <lineage>
        <taxon>Eukaryota</taxon>
        <taxon>Metazoa</taxon>
        <taxon>Chordata</taxon>
        <taxon>Tunicata</taxon>
        <taxon>Appendicularia</taxon>
        <taxon>Copelata</taxon>
        <taxon>Oikopleuridae</taxon>
        <taxon>Oikopleura</taxon>
    </lineage>
</organism>
<reference evidence="2 3" key="1">
    <citation type="submission" date="2021-04" db="EMBL/GenBank/DDBJ databases">
        <authorList>
            <person name="Bliznina A."/>
        </authorList>
    </citation>
    <scope>NUCLEOTIDE SEQUENCE [LARGE SCALE GENOMIC DNA]</scope>
</reference>
<keyword evidence="1" id="KW-1133">Transmembrane helix</keyword>
<evidence type="ECO:0000313" key="2">
    <source>
        <dbReference type="EMBL" id="CAG5110994.1"/>
    </source>
</evidence>